<evidence type="ECO:0000313" key="1">
    <source>
        <dbReference type="EMBL" id="AJO22918.1"/>
    </source>
</evidence>
<organism evidence="1 2">
    <name type="scientific">Heyndrickxia coagulans</name>
    <name type="common">Weizmannia coagulans</name>
    <dbReference type="NCBI Taxonomy" id="1398"/>
    <lineage>
        <taxon>Bacteria</taxon>
        <taxon>Bacillati</taxon>
        <taxon>Bacillota</taxon>
        <taxon>Bacilli</taxon>
        <taxon>Bacillales</taxon>
        <taxon>Bacillaceae</taxon>
        <taxon>Heyndrickxia</taxon>
    </lineage>
</organism>
<gene>
    <name evidence="1" type="ORF">SB48_HM08orf03358</name>
</gene>
<proteinExistence type="predicted"/>
<accession>A0AAN0WCE6</accession>
<dbReference type="AlphaFoldDB" id="A0AAN0WCE6"/>
<reference evidence="2" key="1">
    <citation type="submission" date="2015-01" db="EMBL/GenBank/DDBJ databases">
        <title>Comparative genome analysis of Bacillus coagulans HM-08, Clostridium butyricum HM-68, Bacillus subtilis HM-66 and Bacillus paralicheniformis BL-09.</title>
        <authorList>
            <person name="Zhang H."/>
        </authorList>
    </citation>
    <scope>NUCLEOTIDE SEQUENCE [LARGE SCALE GENOMIC DNA]</scope>
    <source>
        <strain evidence="2">HM-08</strain>
    </source>
</reference>
<sequence length="42" mass="4357">MHPPASGKTGANLNGRMCVCIVNPLLGQPASGHTVRAISMRL</sequence>
<keyword evidence="2" id="KW-1185">Reference proteome</keyword>
<dbReference type="Proteomes" id="UP000032024">
    <property type="component" value="Chromosome"/>
</dbReference>
<evidence type="ECO:0000313" key="2">
    <source>
        <dbReference type="Proteomes" id="UP000032024"/>
    </source>
</evidence>
<protein>
    <submittedName>
        <fullName evidence="1">Uncharacterized protein</fullName>
    </submittedName>
</protein>
<dbReference type="EMBL" id="CP010525">
    <property type="protein sequence ID" value="AJO22918.1"/>
    <property type="molecule type" value="Genomic_DNA"/>
</dbReference>
<name>A0AAN0WCE6_HEYCO</name>